<feature type="domain" description="MoaB/Mog" evidence="22">
    <location>
        <begin position="100"/>
        <end position="270"/>
    </location>
</feature>
<name>A0A7R9PJV8_TIMGE</name>
<dbReference type="Pfam" id="PF01507">
    <property type="entry name" value="PAPS_reduct"/>
    <property type="match status" value="2"/>
</dbReference>
<organism evidence="23">
    <name type="scientific">Timema genevievae</name>
    <name type="common">Walking stick</name>
    <dbReference type="NCBI Taxonomy" id="629358"/>
    <lineage>
        <taxon>Eukaryota</taxon>
        <taxon>Metazoa</taxon>
        <taxon>Ecdysozoa</taxon>
        <taxon>Arthropoda</taxon>
        <taxon>Hexapoda</taxon>
        <taxon>Insecta</taxon>
        <taxon>Pterygota</taxon>
        <taxon>Neoptera</taxon>
        <taxon>Polyneoptera</taxon>
        <taxon>Phasmatodea</taxon>
        <taxon>Timematodea</taxon>
        <taxon>Timematoidea</taxon>
        <taxon>Timematidae</taxon>
        <taxon>Timema</taxon>
    </lineage>
</organism>
<dbReference type="GO" id="GO:0005524">
    <property type="term" value="F:ATP binding"/>
    <property type="evidence" value="ECO:0007669"/>
    <property type="project" value="UniProtKB-KW"/>
</dbReference>
<evidence type="ECO:0000256" key="13">
    <source>
        <dbReference type="ARBA" id="ARBA00022695"/>
    </source>
</evidence>
<evidence type="ECO:0000256" key="14">
    <source>
        <dbReference type="ARBA" id="ARBA00022741"/>
    </source>
</evidence>
<evidence type="ECO:0000259" key="22">
    <source>
        <dbReference type="SMART" id="SM00852"/>
    </source>
</evidence>
<dbReference type="InterPro" id="IPR001453">
    <property type="entry name" value="MoaB/Mog_dom"/>
</dbReference>
<dbReference type="Pfam" id="PF24102">
    <property type="entry name" value="FLAD1_M"/>
    <property type="match status" value="1"/>
</dbReference>
<dbReference type="FunFam" id="3.40.50.620:FF:000113">
    <property type="entry name" value="FAD synthase"/>
    <property type="match status" value="1"/>
</dbReference>
<dbReference type="Gene3D" id="3.40.980.10">
    <property type="entry name" value="MoaB/Mog-like domain"/>
    <property type="match status" value="1"/>
</dbReference>
<dbReference type="GO" id="GO:0005737">
    <property type="term" value="C:cytoplasm"/>
    <property type="evidence" value="ECO:0007669"/>
    <property type="project" value="UniProtKB-SubCell"/>
</dbReference>
<reference evidence="23" key="1">
    <citation type="submission" date="2020-11" db="EMBL/GenBank/DDBJ databases">
        <authorList>
            <person name="Tran Van P."/>
        </authorList>
    </citation>
    <scope>NUCLEOTIDE SEQUENCE</scope>
</reference>
<protein>
    <recommendedName>
        <fullName evidence="8">FAD synthase</fullName>
        <ecNumber evidence="7">2.7.7.2</ecNumber>
    </recommendedName>
    <alternativeName>
        <fullName evidence="17">FAD pyrophosphorylase</fullName>
    </alternativeName>
    <alternativeName>
        <fullName evidence="19">FMN adenylyltransferase</fullName>
    </alternativeName>
    <alternativeName>
        <fullName evidence="18">Flavin adenine dinucleotide synthase</fullName>
    </alternativeName>
</protein>
<evidence type="ECO:0000256" key="21">
    <source>
        <dbReference type="SAM" id="MobiDB-lite"/>
    </source>
</evidence>
<dbReference type="InterPro" id="IPR036425">
    <property type="entry name" value="MoaB/Mog-like_dom_sf"/>
</dbReference>
<evidence type="ECO:0000256" key="8">
    <source>
        <dbReference type="ARBA" id="ARBA00015431"/>
    </source>
</evidence>
<feature type="compositionally biased region" description="Basic and acidic residues" evidence="21">
    <location>
        <begin position="77"/>
        <end position="92"/>
    </location>
</feature>
<dbReference type="GO" id="GO:0003919">
    <property type="term" value="F:FMN adenylyltransferase activity"/>
    <property type="evidence" value="ECO:0007669"/>
    <property type="project" value="UniProtKB-EC"/>
</dbReference>
<dbReference type="InterPro" id="IPR056596">
    <property type="entry name" value="FLAD1_M"/>
</dbReference>
<keyword evidence="14" id="KW-0547">Nucleotide-binding</keyword>
<keyword evidence="12" id="KW-0808">Transferase</keyword>
<keyword evidence="16" id="KW-0067">ATP-binding</keyword>
<feature type="region of interest" description="Disordered" evidence="21">
    <location>
        <begin position="32"/>
        <end position="92"/>
    </location>
</feature>
<dbReference type="SUPFAM" id="SSF52402">
    <property type="entry name" value="Adenine nucleotide alpha hydrolases-like"/>
    <property type="match status" value="1"/>
</dbReference>
<evidence type="ECO:0000256" key="7">
    <source>
        <dbReference type="ARBA" id="ARBA00012393"/>
    </source>
</evidence>
<dbReference type="PANTHER" id="PTHR23293">
    <property type="entry name" value="FAD SYNTHETASE-RELATED FMN ADENYLYLTRANSFERASE"/>
    <property type="match status" value="1"/>
</dbReference>
<dbReference type="Pfam" id="PF00994">
    <property type="entry name" value="MoCF_biosynth"/>
    <property type="match status" value="1"/>
</dbReference>
<evidence type="ECO:0000313" key="23">
    <source>
        <dbReference type="EMBL" id="CAD7589393.1"/>
    </source>
</evidence>
<evidence type="ECO:0000256" key="9">
    <source>
        <dbReference type="ARBA" id="ARBA00022490"/>
    </source>
</evidence>
<comment type="similarity">
    <text evidence="5">In the C-terminal section; belongs to the PAPS reductase family. FAD1 subfamily.</text>
</comment>
<evidence type="ECO:0000256" key="2">
    <source>
        <dbReference type="ARBA" id="ARBA00003316"/>
    </source>
</evidence>
<evidence type="ECO:0000256" key="10">
    <source>
        <dbReference type="ARBA" id="ARBA00022630"/>
    </source>
</evidence>
<dbReference type="EMBL" id="OE840058">
    <property type="protein sequence ID" value="CAD7589393.1"/>
    <property type="molecule type" value="Genomic_DNA"/>
</dbReference>
<evidence type="ECO:0000256" key="12">
    <source>
        <dbReference type="ARBA" id="ARBA00022679"/>
    </source>
</evidence>
<evidence type="ECO:0000256" key="4">
    <source>
        <dbReference type="ARBA" id="ARBA00004726"/>
    </source>
</evidence>
<evidence type="ECO:0000256" key="19">
    <source>
        <dbReference type="ARBA" id="ARBA00031871"/>
    </source>
</evidence>
<feature type="compositionally biased region" description="Basic residues" evidence="21">
    <location>
        <begin position="65"/>
        <end position="76"/>
    </location>
</feature>
<comment type="cofactor">
    <cofactor evidence="1">
        <name>Mg(2+)</name>
        <dbReference type="ChEBI" id="CHEBI:18420"/>
    </cofactor>
</comment>
<evidence type="ECO:0000256" key="6">
    <source>
        <dbReference type="ARBA" id="ARBA00007589"/>
    </source>
</evidence>
<comment type="catalytic activity">
    <reaction evidence="20">
        <text>FMN + ATP + H(+) = FAD + diphosphate</text>
        <dbReference type="Rhea" id="RHEA:17237"/>
        <dbReference type="ChEBI" id="CHEBI:15378"/>
        <dbReference type="ChEBI" id="CHEBI:30616"/>
        <dbReference type="ChEBI" id="CHEBI:33019"/>
        <dbReference type="ChEBI" id="CHEBI:57692"/>
        <dbReference type="ChEBI" id="CHEBI:58210"/>
        <dbReference type="EC" id="2.7.7.2"/>
    </reaction>
</comment>
<dbReference type="EC" id="2.7.7.2" evidence="7"/>
<dbReference type="InterPro" id="IPR002500">
    <property type="entry name" value="PAPS_reduct_dom"/>
</dbReference>
<keyword evidence="9" id="KW-0963">Cytoplasm</keyword>
<dbReference type="GO" id="GO:0006747">
    <property type="term" value="P:FAD biosynthetic process"/>
    <property type="evidence" value="ECO:0007669"/>
    <property type="project" value="TreeGrafter"/>
</dbReference>
<evidence type="ECO:0000256" key="15">
    <source>
        <dbReference type="ARBA" id="ARBA00022827"/>
    </source>
</evidence>
<dbReference type="SUPFAM" id="SSF53218">
    <property type="entry name" value="Molybdenum cofactor biosynthesis proteins"/>
    <property type="match status" value="1"/>
</dbReference>
<evidence type="ECO:0000256" key="18">
    <source>
        <dbReference type="ARBA" id="ARBA00031676"/>
    </source>
</evidence>
<keyword evidence="11" id="KW-0288">FMN</keyword>
<dbReference type="AlphaFoldDB" id="A0A7R9PJV8"/>
<comment type="similarity">
    <text evidence="6">In the N-terminal section; belongs to the MoaB/Mog family.</text>
</comment>
<dbReference type="PANTHER" id="PTHR23293:SF9">
    <property type="entry name" value="FAD SYNTHASE"/>
    <property type="match status" value="1"/>
</dbReference>
<evidence type="ECO:0000256" key="17">
    <source>
        <dbReference type="ARBA" id="ARBA00031145"/>
    </source>
</evidence>
<comment type="pathway">
    <text evidence="4">Cofactor biosynthesis; FAD biosynthesis; FAD from FMN: step 1/1.</text>
</comment>
<evidence type="ECO:0000256" key="16">
    <source>
        <dbReference type="ARBA" id="ARBA00022840"/>
    </source>
</evidence>
<proteinExistence type="inferred from homology"/>
<keyword evidence="15" id="KW-0274">FAD</keyword>
<dbReference type="CDD" id="cd23948">
    <property type="entry name" value="FAD_synthase"/>
    <property type="match status" value="1"/>
</dbReference>
<dbReference type="SMART" id="SM00852">
    <property type="entry name" value="MoCF_biosynth"/>
    <property type="match status" value="1"/>
</dbReference>
<evidence type="ECO:0000256" key="11">
    <source>
        <dbReference type="ARBA" id="ARBA00022643"/>
    </source>
</evidence>
<evidence type="ECO:0000256" key="1">
    <source>
        <dbReference type="ARBA" id="ARBA00001946"/>
    </source>
</evidence>
<evidence type="ECO:0000256" key="20">
    <source>
        <dbReference type="ARBA" id="ARBA00049494"/>
    </source>
</evidence>
<sequence>MLERSGVVRGSECWGRDGRKWACGWSIVWSPMSSSKSSVGEPCRSGGCKSSRVVTGEEVGGRSPSGRKKGLSRQRKSRWEERGLSRQRESRWEEKDDGAGIIIIGDDILKGQVQDTNSKFICKHLHKDGIKVCKIVVIHDDCSDIAEAVKQFSSTYSIVFTSGGTGPTHDGVTYAGVAKAFEEPLVFNEYLAKLLRNIVSRHDINLKPALTMANVPQSSQIIYLQPNKRFLTSNMSEIPIIHVSNVYILPGNPSLFEYAVSSLKPSTLGLNAYDIFFYTHELYLIEDEVVIIPTLNRAVDKFKDSVVFGSYPVLDNKVYCTKITIESTSQIAAVDALTFLKEELPSEIIVKWDVDPKSNALESVYKLCKSSSNNMFSLRISEAIKVLEDCCDKYDSSDVFLSFNGGKDCTVLLHLVCAVFLRKYPGQQKPINTVYIQYEEPFPEVETFIQETVKRYELNLVTIPGPIKGALQKLLREKPHLKAVLMGTRRTDPYSECLEHFQMTDAGWPQLMRVSPLLDWTYHDVWLFLRELLIPYCSLYDKGYTSLGSQHNTRPNQALKFTTSIGEECYHPAYMLKDEDAERNGRH</sequence>
<dbReference type="Gene3D" id="3.40.50.620">
    <property type="entry name" value="HUPs"/>
    <property type="match status" value="1"/>
</dbReference>
<keyword evidence="13" id="KW-0548">Nucleotidyltransferase</keyword>
<comment type="subcellular location">
    <subcellularLocation>
        <location evidence="3">Cytoplasm</location>
    </subcellularLocation>
</comment>
<comment type="function">
    <text evidence="2">Catalyzes the adenylation of flavin mononucleotide (FMN) to form flavin adenine dinucleotide (FAD) coenzyme.</text>
</comment>
<evidence type="ECO:0000256" key="3">
    <source>
        <dbReference type="ARBA" id="ARBA00004496"/>
    </source>
</evidence>
<gene>
    <name evidence="23" type="ORF">TGEB3V08_LOCUS3353</name>
</gene>
<evidence type="ECO:0000256" key="5">
    <source>
        <dbReference type="ARBA" id="ARBA00006749"/>
    </source>
</evidence>
<keyword evidence="10" id="KW-0285">Flavoprotein</keyword>
<dbReference type="InterPro" id="IPR014729">
    <property type="entry name" value="Rossmann-like_a/b/a_fold"/>
</dbReference>
<accession>A0A7R9PJV8</accession>